<dbReference type="OrthoDB" id="9807213at2"/>
<dbReference type="AlphaFoldDB" id="A0A429ZSN5"/>
<dbReference type="Gene3D" id="3.30.70.1560">
    <property type="entry name" value="Alpha-L RNA-binding motif"/>
    <property type="match status" value="1"/>
</dbReference>
<accession>A0A429ZSN5</accession>
<organism evidence="7 8">
    <name type="scientific">Vagococcus salmoninarum</name>
    <dbReference type="NCBI Taxonomy" id="2739"/>
    <lineage>
        <taxon>Bacteria</taxon>
        <taxon>Bacillati</taxon>
        <taxon>Bacillota</taxon>
        <taxon>Bacilli</taxon>
        <taxon>Lactobacillales</taxon>
        <taxon>Enterococcaceae</taxon>
        <taxon>Vagococcus</taxon>
    </lineage>
</organism>
<comment type="similarity">
    <text evidence="1 5">Belongs to the pseudouridine synthase RsuA family.</text>
</comment>
<protein>
    <recommendedName>
        <fullName evidence="5">Pseudouridine synthase</fullName>
        <ecNumber evidence="5">5.4.99.-</ecNumber>
    </recommendedName>
</protein>
<keyword evidence="8" id="KW-1185">Reference proteome</keyword>
<dbReference type="GO" id="GO:0120159">
    <property type="term" value="F:rRNA pseudouridine synthase activity"/>
    <property type="evidence" value="ECO:0007669"/>
    <property type="project" value="UniProtKB-ARBA"/>
</dbReference>
<evidence type="ECO:0000256" key="5">
    <source>
        <dbReference type="RuleBase" id="RU003887"/>
    </source>
</evidence>
<comment type="caution">
    <text evidence="7">The sequence shown here is derived from an EMBL/GenBank/DDBJ whole genome shotgun (WGS) entry which is preliminary data.</text>
</comment>
<dbReference type="InterPro" id="IPR050343">
    <property type="entry name" value="RsuA_PseudoU_synthase"/>
</dbReference>
<dbReference type="Pfam" id="PF01479">
    <property type="entry name" value="S4"/>
    <property type="match status" value="1"/>
</dbReference>
<reference evidence="7 8" key="1">
    <citation type="submission" date="2017-05" db="EMBL/GenBank/DDBJ databases">
        <title>Vagococcus spp. assemblies.</title>
        <authorList>
            <person name="Gulvik C.A."/>
        </authorList>
    </citation>
    <scope>NUCLEOTIDE SEQUENCE [LARGE SCALE GENOMIC DNA]</scope>
    <source>
        <strain evidence="7 8">NCFB 2777</strain>
    </source>
</reference>
<dbReference type="InterPro" id="IPR042092">
    <property type="entry name" value="PsdUridine_s_RsuA/RluB/E/F_cat"/>
</dbReference>
<dbReference type="FunFam" id="3.30.70.1560:FF:000001">
    <property type="entry name" value="Pseudouridine synthase"/>
    <property type="match status" value="1"/>
</dbReference>
<dbReference type="Proteomes" id="UP000287239">
    <property type="component" value="Unassembled WGS sequence"/>
</dbReference>
<dbReference type="Pfam" id="PF00849">
    <property type="entry name" value="PseudoU_synth_2"/>
    <property type="match status" value="1"/>
</dbReference>
<dbReference type="PANTHER" id="PTHR47683:SF4">
    <property type="entry name" value="PSEUDOURIDINE SYNTHASE"/>
    <property type="match status" value="1"/>
</dbReference>
<keyword evidence="3 5" id="KW-0413">Isomerase</keyword>
<gene>
    <name evidence="7" type="ORF">CBF35_05460</name>
</gene>
<dbReference type="CDD" id="cd02553">
    <property type="entry name" value="PseudoU_synth_RsuA"/>
    <property type="match status" value="1"/>
</dbReference>
<sequence>MRLDKLLEQAELGSRKQVKRLLVTKQVKVDNVVVTVANQNIDLAFQKVTVGQKEITGRAHVYYMLNKPQGVVSAVRDAQHQTVLDLLRPEDRQPGLFPVGRLDRDTEGLLLLTDNGKLSYELLQPKKGVTKEYEAIVNERVTPEDITAFAGGIVFHGGQRCLPAQLNILTYLPEGTRVRLTITEGKFHQVKKMFLAVGKKVIYLKRLKMGNLSLDEALAVGEYRQLSVEELQKFREYF</sequence>
<dbReference type="PANTHER" id="PTHR47683">
    <property type="entry name" value="PSEUDOURIDINE SYNTHASE FAMILY PROTEIN-RELATED"/>
    <property type="match status" value="1"/>
</dbReference>
<dbReference type="PROSITE" id="PS50889">
    <property type="entry name" value="S4"/>
    <property type="match status" value="1"/>
</dbReference>
<dbReference type="InterPro" id="IPR002942">
    <property type="entry name" value="S4_RNA-bd"/>
</dbReference>
<dbReference type="InterPro" id="IPR020094">
    <property type="entry name" value="TruA/RsuA/RluB/E/F_N"/>
</dbReference>
<keyword evidence="2 4" id="KW-0694">RNA-binding</keyword>
<proteinExistence type="inferred from homology"/>
<dbReference type="NCBIfam" id="TIGR00093">
    <property type="entry name" value="pseudouridine synthase"/>
    <property type="match status" value="1"/>
</dbReference>
<evidence type="ECO:0000256" key="4">
    <source>
        <dbReference type="PROSITE-ProRule" id="PRU00182"/>
    </source>
</evidence>
<dbReference type="GO" id="GO:0005829">
    <property type="term" value="C:cytosol"/>
    <property type="evidence" value="ECO:0007669"/>
    <property type="project" value="UniProtKB-ARBA"/>
</dbReference>
<dbReference type="GO" id="GO:0000455">
    <property type="term" value="P:enzyme-directed rRNA pseudouridine synthesis"/>
    <property type="evidence" value="ECO:0007669"/>
    <property type="project" value="UniProtKB-ARBA"/>
</dbReference>
<dbReference type="EMBL" id="NGJU01000006">
    <property type="protein sequence ID" value="RST96681.1"/>
    <property type="molecule type" value="Genomic_DNA"/>
</dbReference>
<dbReference type="SUPFAM" id="SSF55120">
    <property type="entry name" value="Pseudouridine synthase"/>
    <property type="match status" value="1"/>
</dbReference>
<dbReference type="Gene3D" id="3.30.70.580">
    <property type="entry name" value="Pseudouridine synthase I, catalytic domain, N-terminal subdomain"/>
    <property type="match status" value="1"/>
</dbReference>
<dbReference type="GeneID" id="98567810"/>
<dbReference type="InterPro" id="IPR020103">
    <property type="entry name" value="PsdUridine_synth_cat_dom_sf"/>
</dbReference>
<evidence type="ECO:0000256" key="2">
    <source>
        <dbReference type="ARBA" id="ARBA00022884"/>
    </source>
</evidence>
<dbReference type="SMART" id="SM00363">
    <property type="entry name" value="S4"/>
    <property type="match status" value="1"/>
</dbReference>
<evidence type="ECO:0000313" key="7">
    <source>
        <dbReference type="EMBL" id="RST96681.1"/>
    </source>
</evidence>
<name>A0A429ZSN5_9ENTE</name>
<dbReference type="PROSITE" id="PS01149">
    <property type="entry name" value="PSI_RSU"/>
    <property type="match status" value="1"/>
</dbReference>
<feature type="domain" description="RNA-binding S4" evidence="6">
    <location>
        <begin position="1"/>
        <end position="56"/>
    </location>
</feature>
<evidence type="ECO:0000259" key="6">
    <source>
        <dbReference type="SMART" id="SM00363"/>
    </source>
</evidence>
<evidence type="ECO:0000256" key="3">
    <source>
        <dbReference type="ARBA" id="ARBA00023235"/>
    </source>
</evidence>
<dbReference type="EC" id="5.4.99.-" evidence="5"/>
<dbReference type="Gene3D" id="3.10.290.10">
    <property type="entry name" value="RNA-binding S4 domain"/>
    <property type="match status" value="1"/>
</dbReference>
<evidence type="ECO:0000313" key="8">
    <source>
        <dbReference type="Proteomes" id="UP000287239"/>
    </source>
</evidence>
<dbReference type="InterPro" id="IPR000748">
    <property type="entry name" value="PsdUridine_synth_RsuA/RluB/E/F"/>
</dbReference>
<dbReference type="InterPro" id="IPR018496">
    <property type="entry name" value="PsdUridine_synth_RsuA/RluB_CS"/>
</dbReference>
<dbReference type="RefSeq" id="WP_126778958.1">
    <property type="nucleotide sequence ID" value="NZ_CAUQJP010000020.1"/>
</dbReference>
<dbReference type="InterPro" id="IPR006145">
    <property type="entry name" value="PsdUridine_synth_RsuA/RluA"/>
</dbReference>
<dbReference type="SUPFAM" id="SSF55174">
    <property type="entry name" value="Alpha-L RNA-binding motif"/>
    <property type="match status" value="1"/>
</dbReference>
<evidence type="ECO:0000256" key="1">
    <source>
        <dbReference type="ARBA" id="ARBA00008348"/>
    </source>
</evidence>
<dbReference type="GO" id="GO:0003723">
    <property type="term" value="F:RNA binding"/>
    <property type="evidence" value="ECO:0007669"/>
    <property type="project" value="UniProtKB-KW"/>
</dbReference>
<dbReference type="InterPro" id="IPR036986">
    <property type="entry name" value="S4_RNA-bd_sf"/>
</dbReference>